<name>A0A4Y2R3Q9_ARAVE</name>
<dbReference type="EMBL" id="BGPR01015638">
    <property type="protein sequence ID" value="GBN70050.1"/>
    <property type="molecule type" value="Genomic_DNA"/>
</dbReference>
<dbReference type="Proteomes" id="UP000499080">
    <property type="component" value="Unassembled WGS sequence"/>
</dbReference>
<keyword evidence="2" id="KW-1185">Reference proteome</keyword>
<dbReference type="AlphaFoldDB" id="A0A4Y2R3Q9"/>
<comment type="caution">
    <text evidence="1">The sequence shown here is derived from an EMBL/GenBank/DDBJ whole genome shotgun (WGS) entry which is preliminary data.</text>
</comment>
<proteinExistence type="predicted"/>
<evidence type="ECO:0000313" key="2">
    <source>
        <dbReference type="Proteomes" id="UP000499080"/>
    </source>
</evidence>
<gene>
    <name evidence="1" type="ORF">AVEN_138696_1</name>
</gene>
<accession>A0A4Y2R3Q9</accession>
<organism evidence="1 2">
    <name type="scientific">Araneus ventricosus</name>
    <name type="common">Orbweaver spider</name>
    <name type="synonym">Epeira ventricosa</name>
    <dbReference type="NCBI Taxonomy" id="182803"/>
    <lineage>
        <taxon>Eukaryota</taxon>
        <taxon>Metazoa</taxon>
        <taxon>Ecdysozoa</taxon>
        <taxon>Arthropoda</taxon>
        <taxon>Chelicerata</taxon>
        <taxon>Arachnida</taxon>
        <taxon>Araneae</taxon>
        <taxon>Araneomorphae</taxon>
        <taxon>Entelegynae</taxon>
        <taxon>Araneoidea</taxon>
        <taxon>Araneidae</taxon>
        <taxon>Araneus</taxon>
    </lineage>
</organism>
<evidence type="ECO:0000313" key="1">
    <source>
        <dbReference type="EMBL" id="GBN70050.1"/>
    </source>
</evidence>
<protein>
    <submittedName>
        <fullName evidence="1">Uncharacterized protein</fullName>
    </submittedName>
</protein>
<reference evidence="1 2" key="1">
    <citation type="journal article" date="2019" name="Sci. Rep.">
        <title>Orb-weaving spider Araneus ventricosus genome elucidates the spidroin gene catalogue.</title>
        <authorList>
            <person name="Kono N."/>
            <person name="Nakamura H."/>
            <person name="Ohtoshi R."/>
            <person name="Moran D.A.P."/>
            <person name="Shinohara A."/>
            <person name="Yoshida Y."/>
            <person name="Fujiwara M."/>
            <person name="Mori M."/>
            <person name="Tomita M."/>
            <person name="Arakawa K."/>
        </authorList>
    </citation>
    <scope>NUCLEOTIDE SEQUENCE [LARGE SCALE GENOMIC DNA]</scope>
</reference>
<sequence>MAESAIINSNAVLRKASLHSRSGRNPISHHRGWVFCEVRDDIQSTSSDTLSALPSAAFQCTSVEVCEAEPFCSESPCHPRPILPRNFKILKSSSKRHATYLSEQLTVKYHIQRSDFSAQQQLLFTGTSSCSAPTTTPQNPAELPPTHPLPLTMAADHLIPRTEIIQHHQLTISGDYASFGGHGLTKLVASKQLNSTTQQI</sequence>